<protein>
    <recommendedName>
        <fullName evidence="4">SET domain-containing protein</fullName>
    </recommendedName>
</protein>
<keyword evidence="2" id="KW-0808">Transferase</keyword>
<dbReference type="InterPro" id="IPR050600">
    <property type="entry name" value="SETD3_SETD6_MTase"/>
</dbReference>
<evidence type="ECO:0000256" key="3">
    <source>
        <dbReference type="ARBA" id="ARBA00022691"/>
    </source>
</evidence>
<dbReference type="InterPro" id="IPR015353">
    <property type="entry name" value="Rubisco_LSMT_subst-bd"/>
</dbReference>
<proteinExistence type="predicted"/>
<dbReference type="SUPFAM" id="SSF81822">
    <property type="entry name" value="RuBisCo LSMT C-terminal, substrate-binding domain"/>
    <property type="match status" value="1"/>
</dbReference>
<dbReference type="Gene3D" id="3.90.1420.10">
    <property type="entry name" value="Rubisco LSMT, substrate-binding domain"/>
    <property type="match status" value="1"/>
</dbReference>
<keyword evidence="3" id="KW-0949">S-adenosyl-L-methionine</keyword>
<dbReference type="InterPro" id="IPR001214">
    <property type="entry name" value="SET_dom"/>
</dbReference>
<organism evidence="5 6">
    <name type="scientific">Hibiscus sabdariffa</name>
    <name type="common">roselle</name>
    <dbReference type="NCBI Taxonomy" id="183260"/>
    <lineage>
        <taxon>Eukaryota</taxon>
        <taxon>Viridiplantae</taxon>
        <taxon>Streptophyta</taxon>
        <taxon>Embryophyta</taxon>
        <taxon>Tracheophyta</taxon>
        <taxon>Spermatophyta</taxon>
        <taxon>Magnoliopsida</taxon>
        <taxon>eudicotyledons</taxon>
        <taxon>Gunneridae</taxon>
        <taxon>Pentapetalae</taxon>
        <taxon>rosids</taxon>
        <taxon>malvids</taxon>
        <taxon>Malvales</taxon>
        <taxon>Malvaceae</taxon>
        <taxon>Malvoideae</taxon>
        <taxon>Hibiscus</taxon>
    </lineage>
</organism>
<sequence length="520" mass="58695">MNDFPIHLLPSSYSCIPISWHPAHRKTDVFTTTMLHGGSRISKLLQSRISLSFNVPHRFLIKFEFSSLFQAKGLNTLDEESVEFLPWLERKAGAKISSVLSIGKSPHGRSLFASENIQSGDCILKVPYSVQITPDNLLPKIKALLSDKIETISKLAVILLVEQKMDQDSRWGPYICCLPRHGEIHSTIFWSEYELDMIHQSSVYQETLNQKAKIEKDFAAVVPDLQQFPDLESITLQDFMCAYFSVTSRAWESPKGLSLIPFTDFMNHDGVSKSIVLFDDDKKLSEVIADRNYAPGEEVLINYGKLPNASLLLDFGFTLPYNIHDQVEIQLNIPYDDILHEKKLELLQHLTPKIKDAIGRNCSEDTFIIKLNPTSTMSKTLGHKSKEVRSPQGKGKGLPQALRAFARVLCCSSPQELSDLAMEAEQIDGRLARRPLKDSRREFKAHQMLSSHITNSMQKYDAAIKSLALVNSPSTSNTFALRRQMALDLLTGELRVLRSASAWLKNYCVVLKSTINYPSH</sequence>
<accession>A0ABR2THP7</accession>
<dbReference type="PANTHER" id="PTHR13271">
    <property type="entry name" value="UNCHARACTERIZED PUTATIVE METHYLTRANSFERASE"/>
    <property type="match status" value="1"/>
</dbReference>
<dbReference type="InterPro" id="IPR046341">
    <property type="entry name" value="SET_dom_sf"/>
</dbReference>
<dbReference type="EMBL" id="JBBPBN010000005">
    <property type="protein sequence ID" value="KAK9037018.1"/>
    <property type="molecule type" value="Genomic_DNA"/>
</dbReference>
<dbReference type="Proteomes" id="UP001396334">
    <property type="component" value="Unassembled WGS sequence"/>
</dbReference>
<gene>
    <name evidence="5" type="ORF">V6N11_021940</name>
</gene>
<evidence type="ECO:0000313" key="6">
    <source>
        <dbReference type="Proteomes" id="UP001396334"/>
    </source>
</evidence>
<keyword evidence="1" id="KW-0489">Methyltransferase</keyword>
<keyword evidence="6" id="KW-1185">Reference proteome</keyword>
<dbReference type="SUPFAM" id="SSF82199">
    <property type="entry name" value="SET domain"/>
    <property type="match status" value="1"/>
</dbReference>
<evidence type="ECO:0000313" key="5">
    <source>
        <dbReference type="EMBL" id="KAK9037018.1"/>
    </source>
</evidence>
<dbReference type="PROSITE" id="PS50280">
    <property type="entry name" value="SET"/>
    <property type="match status" value="1"/>
</dbReference>
<dbReference type="Pfam" id="PF09273">
    <property type="entry name" value="Rubis-subs-bind"/>
    <property type="match status" value="1"/>
</dbReference>
<evidence type="ECO:0000256" key="2">
    <source>
        <dbReference type="ARBA" id="ARBA00022679"/>
    </source>
</evidence>
<dbReference type="InterPro" id="IPR036464">
    <property type="entry name" value="Rubisco_LSMT_subst-bd_sf"/>
</dbReference>
<feature type="domain" description="SET" evidence="4">
    <location>
        <begin position="98"/>
        <end position="304"/>
    </location>
</feature>
<evidence type="ECO:0000259" key="4">
    <source>
        <dbReference type="PROSITE" id="PS50280"/>
    </source>
</evidence>
<name>A0ABR2THP7_9ROSI</name>
<dbReference type="PANTHER" id="PTHR13271:SF134">
    <property type="entry name" value="OS01G0976450 PROTEIN"/>
    <property type="match status" value="1"/>
</dbReference>
<reference evidence="5 6" key="1">
    <citation type="journal article" date="2024" name="G3 (Bethesda)">
        <title>Genome assembly of Hibiscus sabdariffa L. provides insights into metabolisms of medicinal natural products.</title>
        <authorList>
            <person name="Kim T."/>
        </authorList>
    </citation>
    <scope>NUCLEOTIDE SEQUENCE [LARGE SCALE GENOMIC DNA]</scope>
    <source>
        <strain evidence="5">TK-2024</strain>
        <tissue evidence="5">Old leaves</tissue>
    </source>
</reference>
<comment type="caution">
    <text evidence="5">The sequence shown here is derived from an EMBL/GenBank/DDBJ whole genome shotgun (WGS) entry which is preliminary data.</text>
</comment>
<evidence type="ECO:0000256" key="1">
    <source>
        <dbReference type="ARBA" id="ARBA00022603"/>
    </source>
</evidence>
<dbReference type="Pfam" id="PF00856">
    <property type="entry name" value="SET"/>
    <property type="match status" value="1"/>
</dbReference>
<dbReference type="Gene3D" id="3.90.1410.10">
    <property type="entry name" value="set domain protein methyltransferase, domain 1"/>
    <property type="match status" value="1"/>
</dbReference>